<feature type="region of interest" description="Disordered" evidence="13">
    <location>
        <begin position="771"/>
        <end position="825"/>
    </location>
</feature>
<evidence type="ECO:0000256" key="1">
    <source>
        <dbReference type="ARBA" id="ARBA00009922"/>
    </source>
</evidence>
<evidence type="ECO:0000256" key="3">
    <source>
        <dbReference type="ARBA" id="ARBA00022801"/>
    </source>
</evidence>
<evidence type="ECO:0000259" key="14">
    <source>
        <dbReference type="PROSITE" id="PS51198"/>
    </source>
</evidence>
<dbReference type="InterPro" id="IPR000212">
    <property type="entry name" value="DNA_helicase_UvrD/REP"/>
</dbReference>
<evidence type="ECO:0000256" key="8">
    <source>
        <dbReference type="ARBA" id="ARBA00034617"/>
    </source>
</evidence>
<dbReference type="PROSITE" id="PS51217">
    <property type="entry name" value="UVRD_HELICASE_CTER"/>
    <property type="match status" value="1"/>
</dbReference>
<dbReference type="PROSITE" id="PS51198">
    <property type="entry name" value="UVRD_HELICASE_ATP_BIND"/>
    <property type="match status" value="1"/>
</dbReference>
<dbReference type="GO" id="GO:0005524">
    <property type="term" value="F:ATP binding"/>
    <property type="evidence" value="ECO:0007669"/>
    <property type="project" value="UniProtKB-UniRule"/>
</dbReference>
<protein>
    <recommendedName>
        <fullName evidence="9">DNA 3'-5' helicase</fullName>
        <ecNumber evidence="9">5.6.2.4</ecNumber>
    </recommendedName>
    <alternativeName>
        <fullName evidence="10">DNA 3'-5' helicase II</fullName>
    </alternativeName>
</protein>
<name>A0AB38NS34_9VIBR</name>
<dbReference type="CDD" id="cd17932">
    <property type="entry name" value="DEXQc_UvrD"/>
    <property type="match status" value="1"/>
</dbReference>
<dbReference type="PANTHER" id="PTHR11070">
    <property type="entry name" value="UVRD / RECB / PCRA DNA HELICASE FAMILY MEMBER"/>
    <property type="match status" value="1"/>
</dbReference>
<feature type="compositionally biased region" description="Polar residues" evidence="13">
    <location>
        <begin position="815"/>
        <end position="825"/>
    </location>
</feature>
<comment type="caution">
    <text evidence="16">The sequence shown here is derived from an EMBL/GenBank/DDBJ whole genome shotgun (WGS) entry which is preliminary data.</text>
</comment>
<evidence type="ECO:0000256" key="13">
    <source>
        <dbReference type="SAM" id="MobiDB-lite"/>
    </source>
</evidence>
<accession>A0AB38NS34</accession>
<keyword evidence="4 12" id="KW-0347">Helicase</keyword>
<evidence type="ECO:0000256" key="10">
    <source>
        <dbReference type="ARBA" id="ARBA00034923"/>
    </source>
</evidence>
<dbReference type="Gene3D" id="1.10.486.10">
    <property type="entry name" value="PCRA, domain 4"/>
    <property type="match status" value="2"/>
</dbReference>
<dbReference type="Gene3D" id="3.40.50.300">
    <property type="entry name" value="P-loop containing nucleotide triphosphate hydrolases"/>
    <property type="match status" value="3"/>
</dbReference>
<dbReference type="GO" id="GO:0043138">
    <property type="term" value="F:3'-5' DNA helicase activity"/>
    <property type="evidence" value="ECO:0007669"/>
    <property type="project" value="UniProtKB-EC"/>
</dbReference>
<evidence type="ECO:0000259" key="15">
    <source>
        <dbReference type="PROSITE" id="PS51217"/>
    </source>
</evidence>
<proteinExistence type="inferred from homology"/>
<evidence type="ECO:0000256" key="6">
    <source>
        <dbReference type="ARBA" id="ARBA00023125"/>
    </source>
</evidence>
<feature type="domain" description="UvrD-like helicase ATP-binding" evidence="14">
    <location>
        <begin position="26"/>
        <end position="354"/>
    </location>
</feature>
<keyword evidence="3 12" id="KW-0378">Hydrolase</keyword>
<evidence type="ECO:0000256" key="4">
    <source>
        <dbReference type="ARBA" id="ARBA00022806"/>
    </source>
</evidence>
<evidence type="ECO:0000256" key="5">
    <source>
        <dbReference type="ARBA" id="ARBA00022840"/>
    </source>
</evidence>
<dbReference type="InterPro" id="IPR014016">
    <property type="entry name" value="UvrD-like_ATP-bd"/>
</dbReference>
<dbReference type="Pfam" id="PF13361">
    <property type="entry name" value="UvrD_C"/>
    <property type="match status" value="1"/>
</dbReference>
<dbReference type="EMBL" id="SYVV01000021">
    <property type="protein sequence ID" value="TKG32636.1"/>
    <property type="molecule type" value="Genomic_DNA"/>
</dbReference>
<gene>
    <name evidence="16" type="ORF">FC057_12535</name>
</gene>
<comment type="catalytic activity">
    <reaction evidence="8">
        <text>Couples ATP hydrolysis with the unwinding of duplex DNA by translocating in the 3'-5' direction.</text>
        <dbReference type="EC" id="5.6.2.4"/>
    </reaction>
</comment>
<feature type="compositionally biased region" description="Basic and acidic residues" evidence="13">
    <location>
        <begin position="804"/>
        <end position="814"/>
    </location>
</feature>
<dbReference type="Proteomes" id="UP000308018">
    <property type="component" value="Unassembled WGS sequence"/>
</dbReference>
<evidence type="ECO:0000256" key="11">
    <source>
        <dbReference type="ARBA" id="ARBA00048988"/>
    </source>
</evidence>
<dbReference type="InterPro" id="IPR013986">
    <property type="entry name" value="DExx_box_DNA_helicase_dom_sf"/>
</dbReference>
<dbReference type="InterPro" id="IPR027417">
    <property type="entry name" value="P-loop_NTPase"/>
</dbReference>
<feature type="compositionally biased region" description="Low complexity" evidence="13">
    <location>
        <begin position="771"/>
        <end position="786"/>
    </location>
</feature>
<reference evidence="16 17" key="1">
    <citation type="submission" date="2019-04" db="EMBL/GenBank/DDBJ databases">
        <title>A reverse ecology approach based on a biological definition of microbial populations.</title>
        <authorList>
            <person name="Arevalo P."/>
            <person name="Vaninsberghe D."/>
            <person name="Elsherbini J."/>
            <person name="Gore J."/>
            <person name="Polz M."/>
        </authorList>
    </citation>
    <scope>NUCLEOTIDE SEQUENCE [LARGE SCALE GENOMIC DNA]</scope>
    <source>
        <strain evidence="16 17">10N.222.45.A8</strain>
    </source>
</reference>
<keyword evidence="7" id="KW-0413">Isomerase</keyword>
<keyword evidence="5 12" id="KW-0067">ATP-binding</keyword>
<organism evidence="16 17">
    <name type="scientific">Vibrio tasmaniensis</name>
    <dbReference type="NCBI Taxonomy" id="212663"/>
    <lineage>
        <taxon>Bacteria</taxon>
        <taxon>Pseudomonadati</taxon>
        <taxon>Pseudomonadota</taxon>
        <taxon>Gammaproteobacteria</taxon>
        <taxon>Vibrionales</taxon>
        <taxon>Vibrionaceae</taxon>
        <taxon>Vibrio</taxon>
    </lineage>
</organism>
<dbReference type="GO" id="GO:0003677">
    <property type="term" value="F:DNA binding"/>
    <property type="evidence" value="ECO:0007669"/>
    <property type="project" value="UniProtKB-KW"/>
</dbReference>
<dbReference type="PANTHER" id="PTHR11070:SF2">
    <property type="entry name" value="ATP-DEPENDENT DNA HELICASE SRS2"/>
    <property type="match status" value="1"/>
</dbReference>
<evidence type="ECO:0000256" key="9">
    <source>
        <dbReference type="ARBA" id="ARBA00034808"/>
    </source>
</evidence>
<dbReference type="SUPFAM" id="SSF52540">
    <property type="entry name" value="P-loop containing nucleoside triphosphate hydrolases"/>
    <property type="match status" value="1"/>
</dbReference>
<dbReference type="Gene3D" id="1.10.10.160">
    <property type="match status" value="1"/>
</dbReference>
<feature type="domain" description="UvrD-like helicase C-terminal" evidence="15">
    <location>
        <begin position="355"/>
        <end position="676"/>
    </location>
</feature>
<keyword evidence="6" id="KW-0238">DNA-binding</keyword>
<comment type="similarity">
    <text evidence="1">Belongs to the helicase family. UvrD subfamily.</text>
</comment>
<comment type="catalytic activity">
    <reaction evidence="11">
        <text>ATP + H2O = ADP + phosphate + H(+)</text>
        <dbReference type="Rhea" id="RHEA:13065"/>
        <dbReference type="ChEBI" id="CHEBI:15377"/>
        <dbReference type="ChEBI" id="CHEBI:15378"/>
        <dbReference type="ChEBI" id="CHEBI:30616"/>
        <dbReference type="ChEBI" id="CHEBI:43474"/>
        <dbReference type="ChEBI" id="CHEBI:456216"/>
        <dbReference type="EC" id="5.6.2.4"/>
    </reaction>
</comment>
<evidence type="ECO:0000313" key="17">
    <source>
        <dbReference type="Proteomes" id="UP000308018"/>
    </source>
</evidence>
<sequence length="825" mass="93562">MKRFGGIVSNQLENSMPMQDINEVLSGLNKEQYKAATSSSLNIRVVAGPGTGKTKTMEARVANLLSGGVEPNGILALSFTNESSKEFKDRVQDTCGLLGHKIKTGTFHGIFNRFLRKYSSHEFFKTKLGYPEGFFIIDDDDSKKIMKESIKSLPNGFKKLIDKLELKPRDFTSQMSLLRAKCHTPSTFFKITVKDDDLYKEWLDISSSLNSTDDADSVNQAYSTISQNYKLRDFLLIKVWDKYAKNCRAVHAIDFDDVLTNTYYLLKFNPSLCKKIASEFNHILIDEYQDTNYIQAAIIKELKRGNPKLNLFIVGDGRQAIYDFRGSDVLLMTNAQNDYGIFEDHELKVNYRSSQNLITSTNIFAVDMQNQITKGQLECGIDTINNQMSEYHKFDSDFDEANWVVDEIKRNISIGEKAEDIYVIYRTRTAAKKIEDVLKQSHMPFEMVGERNFYECAEVRDVMAFLRSIVRPKDVLAWSRITDVMPIAVTGMWIRDQYQKNHESTPIELLKGRAKGKNLEPINEVLEFHQMSYDLLRLEETKLIEEFILDDGGNITIDAAKQFIATSDEARKAYASWKAEFWLEVTEGIRDAYIQKTLPAYEKIDALKAKTTGNENESATDKRLDNIAILFDEIRIRLNSEQSLFDIVDDLTTRDSKQRESGVNGVKLLTGHASKGLEAKVCFIVGCDNAIWKRGLDPLTAKELDEAARLYYVMATRSKVKNYLTTSSSRFMFDKTVKSAPFPMIAQHIADSISAGVMITEEHGKSLFQSDFSSQTTSQSSNSTLNVIAPSGANKTTTSKLGSRLKESFKRTENKAQTQMSTFNP</sequence>
<dbReference type="GO" id="GO:0016787">
    <property type="term" value="F:hydrolase activity"/>
    <property type="evidence" value="ECO:0007669"/>
    <property type="project" value="UniProtKB-UniRule"/>
</dbReference>
<dbReference type="Pfam" id="PF00580">
    <property type="entry name" value="UvrD-helicase"/>
    <property type="match status" value="1"/>
</dbReference>
<evidence type="ECO:0000256" key="12">
    <source>
        <dbReference type="PROSITE-ProRule" id="PRU00560"/>
    </source>
</evidence>
<dbReference type="EC" id="5.6.2.4" evidence="9"/>
<dbReference type="GO" id="GO:0000725">
    <property type="term" value="P:recombinational repair"/>
    <property type="evidence" value="ECO:0007669"/>
    <property type="project" value="TreeGrafter"/>
</dbReference>
<dbReference type="InterPro" id="IPR014017">
    <property type="entry name" value="DNA_helicase_UvrD-like_C"/>
</dbReference>
<feature type="binding site" evidence="12">
    <location>
        <begin position="47"/>
        <end position="54"/>
    </location>
    <ligand>
        <name>ATP</name>
        <dbReference type="ChEBI" id="CHEBI:30616"/>
    </ligand>
</feature>
<evidence type="ECO:0000256" key="7">
    <source>
        <dbReference type="ARBA" id="ARBA00023235"/>
    </source>
</evidence>
<dbReference type="AlphaFoldDB" id="A0AB38NS34"/>
<keyword evidence="2 12" id="KW-0547">Nucleotide-binding</keyword>
<evidence type="ECO:0000256" key="2">
    <source>
        <dbReference type="ARBA" id="ARBA00022741"/>
    </source>
</evidence>
<evidence type="ECO:0000313" key="16">
    <source>
        <dbReference type="EMBL" id="TKG32636.1"/>
    </source>
</evidence>